<dbReference type="RefSeq" id="WP_344732164.1">
    <property type="nucleotide sequence ID" value="NZ_BAAAZH010000008.1"/>
</dbReference>
<dbReference type="Gene3D" id="3.60.15.10">
    <property type="entry name" value="Ribonuclease Z/Hydroxyacylglutathione hydrolase-like"/>
    <property type="match status" value="1"/>
</dbReference>
<dbReference type="PANTHER" id="PTHR42978:SF7">
    <property type="entry name" value="METALLO-HYDROLASE RV2300C-RELATED"/>
    <property type="match status" value="1"/>
</dbReference>
<dbReference type="InterPro" id="IPR036866">
    <property type="entry name" value="RibonucZ/Hydroxyglut_hydro"/>
</dbReference>
<protein>
    <submittedName>
        <fullName evidence="7">N-acyl homoserine lactonase family protein</fullName>
    </submittedName>
</protein>
<evidence type="ECO:0000256" key="5">
    <source>
        <dbReference type="ARBA" id="ARBA00022833"/>
    </source>
</evidence>
<dbReference type="InterPro" id="IPR001279">
    <property type="entry name" value="Metallo-B-lactamas"/>
</dbReference>
<dbReference type="EMBL" id="BAAAZH010000008">
    <property type="protein sequence ID" value="GAA4113172.1"/>
    <property type="molecule type" value="Genomic_DNA"/>
</dbReference>
<evidence type="ECO:0000256" key="3">
    <source>
        <dbReference type="ARBA" id="ARBA00022723"/>
    </source>
</evidence>
<proteinExistence type="inferred from homology"/>
<evidence type="ECO:0000259" key="6">
    <source>
        <dbReference type="SMART" id="SM00849"/>
    </source>
</evidence>
<sequence length="268" mass="30210">MTDPTLAAPDWQVHAVRYATYPTTRSAELLRFAEYGEPDGPMICDFYLWVVRSAEQVILFDTGYTRAAGDRLGVAWLSGVPEALADLDLGPDDVTTVVHSHLHSDHVGNHELLSGAQVRMRREEWEFWTSPMAERALFRRFTDADQMAALERVRREGRLVLDEEEVEVAPGVRTVALPGHTPGSQGLLIESGGRRVLLASDAAHYYEELDDDRPFFIVDDLPRMYASFDRLRTAREDGVRVVAGHDPADLEAFERTRLRHGADLLRIL</sequence>
<evidence type="ECO:0000256" key="4">
    <source>
        <dbReference type="ARBA" id="ARBA00022801"/>
    </source>
</evidence>
<keyword evidence="3" id="KW-0479">Metal-binding</keyword>
<dbReference type="InterPro" id="IPR051013">
    <property type="entry name" value="MBL_superfamily_lactonases"/>
</dbReference>
<dbReference type="CDD" id="cd07729">
    <property type="entry name" value="AHL_lactonase_MBL-fold"/>
    <property type="match status" value="1"/>
</dbReference>
<feature type="domain" description="Metallo-beta-lactamase" evidence="6">
    <location>
        <begin position="45"/>
        <end position="245"/>
    </location>
</feature>
<name>A0ABP7XED4_9ACTN</name>
<comment type="caution">
    <text evidence="7">The sequence shown here is derived from an EMBL/GenBank/DDBJ whole genome shotgun (WGS) entry which is preliminary data.</text>
</comment>
<gene>
    <name evidence="7" type="ORF">GCM10022215_10180</name>
</gene>
<dbReference type="Pfam" id="PF00753">
    <property type="entry name" value="Lactamase_B"/>
    <property type="match status" value="1"/>
</dbReference>
<reference evidence="8" key="1">
    <citation type="journal article" date="2019" name="Int. J. Syst. Evol. Microbiol.">
        <title>The Global Catalogue of Microorganisms (GCM) 10K type strain sequencing project: providing services to taxonomists for standard genome sequencing and annotation.</title>
        <authorList>
            <consortium name="The Broad Institute Genomics Platform"/>
            <consortium name="The Broad Institute Genome Sequencing Center for Infectious Disease"/>
            <person name="Wu L."/>
            <person name="Ma J."/>
        </authorList>
    </citation>
    <scope>NUCLEOTIDE SEQUENCE [LARGE SCALE GENOMIC DNA]</scope>
    <source>
        <strain evidence="8">JCM 16703</strain>
    </source>
</reference>
<dbReference type="SUPFAM" id="SSF56281">
    <property type="entry name" value="Metallo-hydrolase/oxidoreductase"/>
    <property type="match status" value="1"/>
</dbReference>
<keyword evidence="8" id="KW-1185">Reference proteome</keyword>
<evidence type="ECO:0000313" key="8">
    <source>
        <dbReference type="Proteomes" id="UP001501495"/>
    </source>
</evidence>
<evidence type="ECO:0000256" key="2">
    <source>
        <dbReference type="ARBA" id="ARBA00007749"/>
    </source>
</evidence>
<comment type="cofactor">
    <cofactor evidence="1">
        <name>Zn(2+)</name>
        <dbReference type="ChEBI" id="CHEBI:29105"/>
    </cofactor>
</comment>
<accession>A0ABP7XED4</accession>
<evidence type="ECO:0000256" key="1">
    <source>
        <dbReference type="ARBA" id="ARBA00001947"/>
    </source>
</evidence>
<evidence type="ECO:0000313" key="7">
    <source>
        <dbReference type="EMBL" id="GAA4113172.1"/>
    </source>
</evidence>
<dbReference type="PANTHER" id="PTHR42978">
    <property type="entry name" value="QUORUM-QUENCHING LACTONASE YTNP-RELATED-RELATED"/>
    <property type="match status" value="1"/>
</dbReference>
<keyword evidence="5" id="KW-0862">Zinc</keyword>
<comment type="similarity">
    <text evidence="2">Belongs to the metallo-beta-lactamase superfamily.</text>
</comment>
<dbReference type="Proteomes" id="UP001501495">
    <property type="component" value="Unassembled WGS sequence"/>
</dbReference>
<dbReference type="SMART" id="SM00849">
    <property type="entry name" value="Lactamase_B"/>
    <property type="match status" value="1"/>
</dbReference>
<keyword evidence="4" id="KW-0378">Hydrolase</keyword>
<organism evidence="7 8">
    <name type="scientific">Nocardioides fonticola</name>
    <dbReference type="NCBI Taxonomy" id="450363"/>
    <lineage>
        <taxon>Bacteria</taxon>
        <taxon>Bacillati</taxon>
        <taxon>Actinomycetota</taxon>
        <taxon>Actinomycetes</taxon>
        <taxon>Propionibacteriales</taxon>
        <taxon>Nocardioidaceae</taxon>
        <taxon>Nocardioides</taxon>
    </lineage>
</organism>